<dbReference type="InterPro" id="IPR043502">
    <property type="entry name" value="DNA/RNA_pol_sf"/>
</dbReference>
<dbReference type="PROSITE" id="PS50878">
    <property type="entry name" value="RT_POL"/>
    <property type="match status" value="1"/>
</dbReference>
<dbReference type="PANTHER" id="PTHR34047:SF8">
    <property type="entry name" value="PROTEIN YKFC"/>
    <property type="match status" value="1"/>
</dbReference>
<evidence type="ECO:0000313" key="2">
    <source>
        <dbReference type="EMBL" id="OHB11901.1"/>
    </source>
</evidence>
<dbReference type="CDD" id="cd01651">
    <property type="entry name" value="RT_G2_intron"/>
    <property type="match status" value="1"/>
</dbReference>
<accession>A0A1G2UR74</accession>
<dbReference type="InterPro" id="IPR051083">
    <property type="entry name" value="GrpII_Intron_Splice-Mob/Def"/>
</dbReference>
<protein>
    <recommendedName>
        <fullName evidence="1">Reverse transcriptase domain-containing protein</fullName>
    </recommendedName>
</protein>
<name>A0A1G2UR74_9BACT</name>
<reference evidence="2 3" key="1">
    <citation type="journal article" date="2016" name="Nat. Commun.">
        <title>Thousands of microbial genomes shed light on interconnected biogeochemical processes in an aquifer system.</title>
        <authorList>
            <person name="Anantharaman K."/>
            <person name="Brown C.T."/>
            <person name="Hug L.A."/>
            <person name="Sharon I."/>
            <person name="Castelle C.J."/>
            <person name="Probst A.J."/>
            <person name="Thomas B.C."/>
            <person name="Singh A."/>
            <person name="Wilkins M.J."/>
            <person name="Karaoz U."/>
            <person name="Brodie E.L."/>
            <person name="Williams K.H."/>
            <person name="Hubbard S.S."/>
            <person name="Banfield J.F."/>
        </authorList>
    </citation>
    <scope>NUCLEOTIDE SEQUENCE [LARGE SCALE GENOMIC DNA]</scope>
</reference>
<dbReference type="AlphaFoldDB" id="A0A1G2UR74"/>
<dbReference type="EMBL" id="MHWT01000026">
    <property type="protein sequence ID" value="OHB11901.1"/>
    <property type="molecule type" value="Genomic_DNA"/>
</dbReference>
<evidence type="ECO:0000259" key="1">
    <source>
        <dbReference type="PROSITE" id="PS50878"/>
    </source>
</evidence>
<dbReference type="SUPFAM" id="SSF56672">
    <property type="entry name" value="DNA/RNA polymerases"/>
    <property type="match status" value="1"/>
</dbReference>
<sequence length="344" mass="40899">MNKQDFFKEISSMENLFLAWDEFIKGKKQKLDVLEFSLHLSENIYKLHSDLLDKSYTHGGYTHFNISDPKPRNISKASVRDRLLHHAIYRVLYPYFDQKFIHDSYSCRKWKGTHRAMDRFREFSCKVSQNNTKQCWVLKCDVRKFFASIDHQTLKEILKYNRLDQDTLWLLDRVIDSFHTPIHISVMTDMCIGLPLGNLTSQLLVNIYMNEFDQYVKHRLKVKYYIRYADDFVILDQNKTTLNNLLRYIKVFLENHLKLNLHPNKISIKTLASGVDFLGWVNFPHHRVLRTTTKRRMLKNLSNNLKPESVRSYFGMLKHGNAHKLQNEITKLSDLDAIHEAEEK</sequence>
<dbReference type="InterPro" id="IPR000477">
    <property type="entry name" value="RT_dom"/>
</dbReference>
<dbReference type="Proteomes" id="UP000176558">
    <property type="component" value="Unassembled WGS sequence"/>
</dbReference>
<dbReference type="Pfam" id="PF00078">
    <property type="entry name" value="RVT_1"/>
    <property type="match status" value="1"/>
</dbReference>
<evidence type="ECO:0000313" key="3">
    <source>
        <dbReference type="Proteomes" id="UP000176558"/>
    </source>
</evidence>
<proteinExistence type="predicted"/>
<dbReference type="PANTHER" id="PTHR34047">
    <property type="entry name" value="NUCLEAR INTRON MATURASE 1, MITOCHONDRIAL-RELATED"/>
    <property type="match status" value="1"/>
</dbReference>
<organism evidence="2 3">
    <name type="scientific">Candidatus Zambryskibacteria bacterium RIFCSPLOWO2_12_FULL_39_23</name>
    <dbReference type="NCBI Taxonomy" id="1802776"/>
    <lineage>
        <taxon>Bacteria</taxon>
        <taxon>Candidatus Zambryskiibacteriota</taxon>
    </lineage>
</organism>
<comment type="caution">
    <text evidence="2">The sequence shown here is derived from an EMBL/GenBank/DDBJ whole genome shotgun (WGS) entry which is preliminary data.</text>
</comment>
<gene>
    <name evidence="2" type="ORF">A3G99_01085</name>
</gene>
<feature type="domain" description="Reverse transcriptase" evidence="1">
    <location>
        <begin position="1"/>
        <end position="282"/>
    </location>
</feature>